<proteinExistence type="predicted"/>
<dbReference type="EMBL" id="JAVUPU010000007">
    <property type="protein sequence ID" value="MDT9600051.1"/>
    <property type="molecule type" value="Genomic_DNA"/>
</dbReference>
<evidence type="ECO:0000259" key="1">
    <source>
        <dbReference type="SMART" id="SM00760"/>
    </source>
</evidence>
<feature type="domain" description="Chromosomal replication initiator DnaA C-terminal" evidence="1">
    <location>
        <begin position="9"/>
        <end position="77"/>
    </location>
</feature>
<dbReference type="SMART" id="SM00760">
    <property type="entry name" value="Bac_DnaA_C"/>
    <property type="match status" value="1"/>
</dbReference>
<gene>
    <name evidence="2" type="ORF">RQX22_13910</name>
</gene>
<dbReference type="InterPro" id="IPR013159">
    <property type="entry name" value="DnaA_C"/>
</dbReference>
<dbReference type="Proteomes" id="UP001259572">
    <property type="component" value="Unassembled WGS sequence"/>
</dbReference>
<evidence type="ECO:0000313" key="2">
    <source>
        <dbReference type="EMBL" id="MDT9600051.1"/>
    </source>
</evidence>
<dbReference type="InterPro" id="IPR010921">
    <property type="entry name" value="Trp_repressor/repl_initiator"/>
</dbReference>
<sequence length="95" mass="10169">MIYQPASSVMNQLVARAEAVTGIEAGSLRARARETLICHVRFAVMALARERGLGLARIAKGLGGRDHSTIISGLKRAEALRADPDFAKLLEAIAK</sequence>
<protein>
    <submittedName>
        <fullName evidence="2">Helix-turn-helix domain-containing protein</fullName>
    </submittedName>
</protein>
<organism evidence="2 3">
    <name type="scientific">Sphingosinicella rhizophila</name>
    <dbReference type="NCBI Taxonomy" id="3050082"/>
    <lineage>
        <taxon>Bacteria</taxon>
        <taxon>Pseudomonadati</taxon>
        <taxon>Pseudomonadota</taxon>
        <taxon>Alphaproteobacteria</taxon>
        <taxon>Sphingomonadales</taxon>
        <taxon>Sphingosinicellaceae</taxon>
        <taxon>Sphingosinicella</taxon>
    </lineage>
</organism>
<dbReference type="Gene3D" id="1.10.1750.10">
    <property type="match status" value="1"/>
</dbReference>
<comment type="caution">
    <text evidence="2">The sequence shown here is derived from an EMBL/GenBank/DDBJ whole genome shotgun (WGS) entry which is preliminary data.</text>
</comment>
<name>A0ABU3Q9G6_9SPHN</name>
<dbReference type="Pfam" id="PF08299">
    <property type="entry name" value="Bac_DnaA_C"/>
    <property type="match status" value="1"/>
</dbReference>
<evidence type="ECO:0000313" key="3">
    <source>
        <dbReference type="Proteomes" id="UP001259572"/>
    </source>
</evidence>
<dbReference type="SUPFAM" id="SSF48295">
    <property type="entry name" value="TrpR-like"/>
    <property type="match status" value="1"/>
</dbReference>
<dbReference type="RefSeq" id="WP_315727152.1">
    <property type="nucleotide sequence ID" value="NZ_JAVUPU010000007.1"/>
</dbReference>
<accession>A0ABU3Q9G6</accession>
<reference evidence="2 3" key="1">
    <citation type="submission" date="2023-05" db="EMBL/GenBank/DDBJ databases">
        <authorList>
            <person name="Guo Y."/>
        </authorList>
    </citation>
    <scope>NUCLEOTIDE SEQUENCE [LARGE SCALE GENOMIC DNA]</scope>
    <source>
        <strain evidence="2 3">GR2756</strain>
    </source>
</reference>
<keyword evidence="3" id="KW-1185">Reference proteome</keyword>